<dbReference type="Gene3D" id="3.40.50.10320">
    <property type="entry name" value="LmbE-like"/>
    <property type="match status" value="1"/>
</dbReference>
<proteinExistence type="predicted"/>
<evidence type="ECO:0000256" key="2">
    <source>
        <dbReference type="SAM" id="MobiDB-lite"/>
    </source>
</evidence>
<organism evidence="3 4">
    <name type="scientific">Microbacterium testaceum (strain StLB037)</name>
    <dbReference type="NCBI Taxonomy" id="979556"/>
    <lineage>
        <taxon>Bacteria</taxon>
        <taxon>Bacillati</taxon>
        <taxon>Actinomycetota</taxon>
        <taxon>Actinomycetes</taxon>
        <taxon>Micrococcales</taxon>
        <taxon>Microbacteriaceae</taxon>
        <taxon>Microbacterium</taxon>
    </lineage>
</organism>
<dbReference type="PANTHER" id="PTHR12993:SF23">
    <property type="entry name" value="N-ACETYLGLUCOSAMINYLPHOSPHATIDYLINOSITOL DEACETYLASE"/>
    <property type="match status" value="1"/>
</dbReference>
<feature type="compositionally biased region" description="Pro residues" evidence="2">
    <location>
        <begin position="64"/>
        <end position="74"/>
    </location>
</feature>
<dbReference type="InterPro" id="IPR024078">
    <property type="entry name" value="LmbE-like_dom_sf"/>
</dbReference>
<evidence type="ECO:0000313" key="4">
    <source>
        <dbReference type="Proteomes" id="UP000186456"/>
    </source>
</evidence>
<name>A0A1H0RB43_MICTS</name>
<accession>A0A1H0RB43</accession>
<dbReference type="SUPFAM" id="SSF102588">
    <property type="entry name" value="LmbE-like"/>
    <property type="match status" value="1"/>
</dbReference>
<dbReference type="RefSeq" id="WP_176786379.1">
    <property type="nucleotide sequence ID" value="NZ_FNJN01000006.1"/>
</dbReference>
<protein>
    <submittedName>
        <fullName evidence="3">N-acetylglucosaminyl deacetylase, LmbE family</fullName>
    </submittedName>
</protein>
<dbReference type="Proteomes" id="UP000186456">
    <property type="component" value="Unassembled WGS sequence"/>
</dbReference>
<dbReference type="AlphaFoldDB" id="A0A1H0RB43"/>
<evidence type="ECO:0000256" key="1">
    <source>
        <dbReference type="ARBA" id="ARBA00022833"/>
    </source>
</evidence>
<keyword evidence="1" id="KW-0862">Zinc</keyword>
<dbReference type="PANTHER" id="PTHR12993">
    <property type="entry name" value="N-ACETYLGLUCOSAMINYL-PHOSPHATIDYLINOSITOL DE-N-ACETYLASE-RELATED"/>
    <property type="match status" value="1"/>
</dbReference>
<dbReference type="GO" id="GO:0016137">
    <property type="term" value="P:glycoside metabolic process"/>
    <property type="evidence" value="ECO:0007669"/>
    <property type="project" value="UniProtKB-ARBA"/>
</dbReference>
<dbReference type="Pfam" id="PF02585">
    <property type="entry name" value="PIG-L"/>
    <property type="match status" value="1"/>
</dbReference>
<gene>
    <name evidence="3" type="ORF">SAMN04487788_2784</name>
</gene>
<sequence length="351" mass="36768">MSRPRRVQAGLVVAIALAAVVVLAVGGVFAFALFRPEPASTPTPTPSAAATTATPSASASPTATIPPPPPPVPSSPAAQGCEGASTLMTIWAHPDDDIIFANPTISDAIATGRCVRTVFVTAGDAGKGLDYVAARELGILRAYNAMRGKDGEWDAAEITLGTGMQVRRLVPKDDPRLSVLYLRLPDGNLTGEGFDATAHATLSKLYDGAAGTLAPVDGGPAVTRDQLIASVRELVSAFHPEGTLTHIPRGSAFAPGDHPDHSAVGTLIRDSLTSDAAVGPGIRYFVGYPSENLPANLEGAVLDTKVDTYRIYTQQDQVVRCADRSACLKTRKFGQWLQRSYPKAEADLQMG</sequence>
<dbReference type="InterPro" id="IPR003737">
    <property type="entry name" value="GlcNAc_PI_deacetylase-related"/>
</dbReference>
<feature type="region of interest" description="Disordered" evidence="2">
    <location>
        <begin position="40"/>
        <end position="80"/>
    </location>
</feature>
<dbReference type="EMBL" id="FNJN01000006">
    <property type="protein sequence ID" value="SDP26610.1"/>
    <property type="molecule type" value="Genomic_DNA"/>
</dbReference>
<feature type="compositionally biased region" description="Low complexity" evidence="2">
    <location>
        <begin position="46"/>
        <end position="63"/>
    </location>
</feature>
<reference evidence="3 4" key="1">
    <citation type="submission" date="2016-10" db="EMBL/GenBank/DDBJ databases">
        <authorList>
            <person name="de Groot N.N."/>
        </authorList>
    </citation>
    <scope>NUCLEOTIDE SEQUENCE [LARGE SCALE GENOMIC DNA]</scope>
    <source>
        <strain evidence="3 4">StLB037</strain>
    </source>
</reference>
<dbReference type="GO" id="GO:0000225">
    <property type="term" value="F:N-acetylglucosaminylphosphatidylinositol deacetylase activity"/>
    <property type="evidence" value="ECO:0007669"/>
    <property type="project" value="TreeGrafter"/>
</dbReference>
<evidence type="ECO:0000313" key="3">
    <source>
        <dbReference type="EMBL" id="SDP26610.1"/>
    </source>
</evidence>